<dbReference type="Pfam" id="PF13462">
    <property type="entry name" value="Thioredoxin_4"/>
    <property type="match status" value="1"/>
</dbReference>
<dbReference type="AlphaFoldDB" id="A0A066Z7Y3"/>
<keyword evidence="10" id="KW-1185">Reference proteome</keyword>
<dbReference type="RefSeq" id="WP_341865368.1">
    <property type="nucleotide sequence ID" value="NZ_KK853997.1"/>
</dbReference>
<organism evidence="9 10">
    <name type="scientific">Kitasatospora cheerisanensis KCTC 2395</name>
    <dbReference type="NCBI Taxonomy" id="1348663"/>
    <lineage>
        <taxon>Bacteria</taxon>
        <taxon>Bacillati</taxon>
        <taxon>Actinomycetota</taxon>
        <taxon>Actinomycetes</taxon>
        <taxon>Kitasatosporales</taxon>
        <taxon>Streptomycetaceae</taxon>
        <taxon>Kitasatospora</taxon>
    </lineage>
</organism>
<dbReference type="GO" id="GO:0016491">
    <property type="term" value="F:oxidoreductase activity"/>
    <property type="evidence" value="ECO:0007669"/>
    <property type="project" value="UniProtKB-KW"/>
</dbReference>
<dbReference type="CDD" id="cd02972">
    <property type="entry name" value="DsbA_family"/>
    <property type="match status" value="1"/>
</dbReference>
<evidence type="ECO:0000256" key="3">
    <source>
        <dbReference type="ARBA" id="ARBA00023002"/>
    </source>
</evidence>
<protein>
    <submittedName>
        <fullName evidence="9">Membrane protein</fullName>
    </submittedName>
</protein>
<comment type="similarity">
    <text evidence="1">Belongs to the thioredoxin family. DsbA subfamily.</text>
</comment>
<dbReference type="HOGENOM" id="CLU_000288_47_3_11"/>
<keyword evidence="3" id="KW-0560">Oxidoreductase</keyword>
<sequence length="290" mass="31077">MAEHLMSDKNREGKRSARERMLEERAEQEARSRRNKKLVVGGAVLAVIAAAVVVGVVVQNQRSKPETPTAAPAGTIGDKNLIIPVGAPDAPSTLTVYEDPRCPACGIFERTFSPTVDQLEDAGKVFVNYHIVSFIDRSLGGSGSKYGANALGCAQNAGHFRDFHDVLYRNQPDETADTFGNKQALIDLGKQVPGLDNAEFQSCVNSNTFAGWVSAVQQDFDKSSFKSTPTVLLNGTPIYPKKGDEQISPENLVKWVDEANQGKQLGTPGSHGQSPAPTSTAAETNNPPSP</sequence>
<name>A0A066Z7Y3_9ACTN</name>
<dbReference type="PANTHER" id="PTHR13887:SF14">
    <property type="entry name" value="DISULFIDE BOND FORMATION PROTEIN D"/>
    <property type="match status" value="1"/>
</dbReference>
<keyword evidence="4" id="KW-1015">Disulfide bond</keyword>
<keyword evidence="7" id="KW-0472">Membrane</keyword>
<keyword evidence="5" id="KW-0676">Redox-active center</keyword>
<evidence type="ECO:0000256" key="5">
    <source>
        <dbReference type="ARBA" id="ARBA00023284"/>
    </source>
</evidence>
<dbReference type="Gene3D" id="3.40.30.10">
    <property type="entry name" value="Glutaredoxin"/>
    <property type="match status" value="1"/>
</dbReference>
<gene>
    <name evidence="9" type="ORF">KCH_20820</name>
</gene>
<dbReference type="EMBL" id="JNBY01000073">
    <property type="protein sequence ID" value="KDN86265.1"/>
    <property type="molecule type" value="Genomic_DNA"/>
</dbReference>
<feature type="transmembrane region" description="Helical" evidence="7">
    <location>
        <begin position="38"/>
        <end position="58"/>
    </location>
</feature>
<feature type="domain" description="Thioredoxin-like fold" evidence="8">
    <location>
        <begin position="85"/>
        <end position="258"/>
    </location>
</feature>
<accession>A0A066Z7Y3</accession>
<evidence type="ECO:0000256" key="1">
    <source>
        <dbReference type="ARBA" id="ARBA00005791"/>
    </source>
</evidence>
<evidence type="ECO:0000256" key="7">
    <source>
        <dbReference type="SAM" id="Phobius"/>
    </source>
</evidence>
<keyword evidence="2" id="KW-0732">Signal</keyword>
<dbReference type="SUPFAM" id="SSF52833">
    <property type="entry name" value="Thioredoxin-like"/>
    <property type="match status" value="1"/>
</dbReference>
<feature type="compositionally biased region" description="Polar residues" evidence="6">
    <location>
        <begin position="270"/>
        <end position="290"/>
    </location>
</feature>
<dbReference type="PATRIC" id="fig|1348663.4.peg.2011"/>
<evidence type="ECO:0000256" key="2">
    <source>
        <dbReference type="ARBA" id="ARBA00022729"/>
    </source>
</evidence>
<dbReference type="InterPro" id="IPR012336">
    <property type="entry name" value="Thioredoxin-like_fold"/>
</dbReference>
<dbReference type="InterPro" id="IPR036249">
    <property type="entry name" value="Thioredoxin-like_sf"/>
</dbReference>
<dbReference type="PANTHER" id="PTHR13887">
    <property type="entry name" value="GLUTATHIONE S-TRANSFERASE KAPPA"/>
    <property type="match status" value="1"/>
</dbReference>
<feature type="region of interest" description="Disordered" evidence="6">
    <location>
        <begin position="1"/>
        <end position="33"/>
    </location>
</feature>
<evidence type="ECO:0000256" key="6">
    <source>
        <dbReference type="SAM" id="MobiDB-lite"/>
    </source>
</evidence>
<reference evidence="9 10" key="1">
    <citation type="submission" date="2014-05" db="EMBL/GenBank/DDBJ databases">
        <title>Draft Genome Sequence of Kitasatospora cheerisanensis KCTC 2395.</title>
        <authorList>
            <person name="Nam D.H."/>
        </authorList>
    </citation>
    <scope>NUCLEOTIDE SEQUENCE [LARGE SCALE GENOMIC DNA]</scope>
    <source>
        <strain evidence="9 10">KCTC 2395</strain>
    </source>
</reference>
<feature type="region of interest" description="Disordered" evidence="6">
    <location>
        <begin position="256"/>
        <end position="290"/>
    </location>
</feature>
<evidence type="ECO:0000313" key="10">
    <source>
        <dbReference type="Proteomes" id="UP000027178"/>
    </source>
</evidence>
<proteinExistence type="inferred from homology"/>
<feature type="compositionally biased region" description="Basic and acidic residues" evidence="6">
    <location>
        <begin position="1"/>
        <end position="32"/>
    </location>
</feature>
<comment type="caution">
    <text evidence="9">The sequence shown here is derived from an EMBL/GenBank/DDBJ whole genome shotgun (WGS) entry which is preliminary data.</text>
</comment>
<keyword evidence="7" id="KW-1133">Transmembrane helix</keyword>
<evidence type="ECO:0000256" key="4">
    <source>
        <dbReference type="ARBA" id="ARBA00023157"/>
    </source>
</evidence>
<evidence type="ECO:0000313" key="9">
    <source>
        <dbReference type="EMBL" id="KDN86265.1"/>
    </source>
</evidence>
<evidence type="ECO:0000259" key="8">
    <source>
        <dbReference type="Pfam" id="PF13462"/>
    </source>
</evidence>
<keyword evidence="7" id="KW-0812">Transmembrane</keyword>
<dbReference type="eggNOG" id="COG1651">
    <property type="taxonomic scope" value="Bacteria"/>
</dbReference>
<dbReference type="Proteomes" id="UP000027178">
    <property type="component" value="Unassembled WGS sequence"/>
</dbReference>